<keyword evidence="2" id="KW-1185">Reference proteome</keyword>
<evidence type="ECO:0008006" key="3">
    <source>
        <dbReference type="Google" id="ProtNLM"/>
    </source>
</evidence>
<dbReference type="EMBL" id="JAPDOD010000013">
    <property type="protein sequence ID" value="MDA0161618.1"/>
    <property type="molecule type" value="Genomic_DNA"/>
</dbReference>
<evidence type="ECO:0000313" key="2">
    <source>
        <dbReference type="Proteomes" id="UP001149140"/>
    </source>
</evidence>
<dbReference type="AlphaFoldDB" id="A0A9X3MY78"/>
<organism evidence="1 2">
    <name type="scientific">Solirubrobacter ginsenosidimutans</name>
    <dbReference type="NCBI Taxonomy" id="490573"/>
    <lineage>
        <taxon>Bacteria</taxon>
        <taxon>Bacillati</taxon>
        <taxon>Actinomycetota</taxon>
        <taxon>Thermoleophilia</taxon>
        <taxon>Solirubrobacterales</taxon>
        <taxon>Solirubrobacteraceae</taxon>
        <taxon>Solirubrobacter</taxon>
    </lineage>
</organism>
<evidence type="ECO:0000313" key="1">
    <source>
        <dbReference type="EMBL" id="MDA0161618.1"/>
    </source>
</evidence>
<dbReference type="RefSeq" id="WP_270040834.1">
    <property type="nucleotide sequence ID" value="NZ_JAPDOD010000013.1"/>
</dbReference>
<accession>A0A9X3MY78</accession>
<protein>
    <recommendedName>
        <fullName evidence="3">DUF3558 domain-containing protein</fullName>
    </recommendedName>
</protein>
<sequence length="145" mass="15286">MLGLAGCGGTTPAPVQRAVDPCARMATTAGGHGTVAANDPQILTCRLTAKGGAFRVIVDTAPQALVRWQRAQVERTQTTREWANIPAQQPVMVNGVGQGAFWVKAPRELVCTDGRRLVTVRVLKPHAATAARRAAIQVAKAALAR</sequence>
<dbReference type="Proteomes" id="UP001149140">
    <property type="component" value="Unassembled WGS sequence"/>
</dbReference>
<name>A0A9X3MY78_9ACTN</name>
<gene>
    <name evidence="1" type="ORF">OM076_15175</name>
</gene>
<reference evidence="1" key="1">
    <citation type="submission" date="2022-10" db="EMBL/GenBank/DDBJ databases">
        <title>The WGS of Solirubrobacter ginsenosidimutans DSM 21036.</title>
        <authorList>
            <person name="Jiang Z."/>
        </authorList>
    </citation>
    <scope>NUCLEOTIDE SEQUENCE</scope>
    <source>
        <strain evidence="1">DSM 21036</strain>
    </source>
</reference>
<proteinExistence type="predicted"/>
<comment type="caution">
    <text evidence="1">The sequence shown here is derived from an EMBL/GenBank/DDBJ whole genome shotgun (WGS) entry which is preliminary data.</text>
</comment>